<accession>A5DJE6</accession>
<dbReference type="OMA" id="CVVIPWE"/>
<feature type="compositionally biased region" description="Polar residues" evidence="7">
    <location>
        <begin position="369"/>
        <end position="394"/>
    </location>
</feature>
<evidence type="ECO:0000256" key="5">
    <source>
        <dbReference type="ARBA" id="ARBA00038109"/>
    </source>
</evidence>
<feature type="transmembrane region" description="Helical" evidence="8">
    <location>
        <begin position="305"/>
        <end position="323"/>
    </location>
</feature>
<dbReference type="GO" id="GO:0005886">
    <property type="term" value="C:plasma membrane"/>
    <property type="evidence" value="ECO:0007669"/>
    <property type="project" value="TreeGrafter"/>
</dbReference>
<dbReference type="HOGENOM" id="CLU_026111_0_0_1"/>
<dbReference type="VEuPathDB" id="FungiDB:PGUG_03397"/>
<dbReference type="Pfam" id="PF08733">
    <property type="entry name" value="PalH"/>
    <property type="match status" value="1"/>
</dbReference>
<evidence type="ECO:0000256" key="4">
    <source>
        <dbReference type="ARBA" id="ARBA00023136"/>
    </source>
</evidence>
<keyword evidence="2 8" id="KW-0812">Transmembrane</keyword>
<feature type="transmembrane region" description="Helical" evidence="8">
    <location>
        <begin position="124"/>
        <end position="145"/>
    </location>
</feature>
<evidence type="ECO:0000256" key="3">
    <source>
        <dbReference type="ARBA" id="ARBA00022989"/>
    </source>
</evidence>
<keyword evidence="3 8" id="KW-1133">Transmembrane helix</keyword>
<dbReference type="AlphaFoldDB" id="A5DJE6"/>
<feature type="transmembrane region" description="Helical" evidence="8">
    <location>
        <begin position="273"/>
        <end position="293"/>
    </location>
</feature>
<gene>
    <name evidence="9" type="ORF">PGUG_03397</name>
</gene>
<dbReference type="PANTHER" id="PTHR35779:SF1">
    <property type="entry name" value="PH-RESPONSE REGULATOR PROTEIN PALH_RIM21"/>
    <property type="match status" value="1"/>
</dbReference>
<comment type="similarity">
    <text evidence="5">Belongs to the palH/RIM21 family.</text>
</comment>
<evidence type="ECO:0000313" key="10">
    <source>
        <dbReference type="Proteomes" id="UP000001997"/>
    </source>
</evidence>
<organism evidence="9 10">
    <name type="scientific">Meyerozyma guilliermondii (strain ATCC 6260 / CBS 566 / DSM 6381 / JCM 1539 / NBRC 10279 / NRRL Y-324)</name>
    <name type="common">Yeast</name>
    <name type="synonym">Candida guilliermondii</name>
    <dbReference type="NCBI Taxonomy" id="294746"/>
    <lineage>
        <taxon>Eukaryota</taxon>
        <taxon>Fungi</taxon>
        <taxon>Dikarya</taxon>
        <taxon>Ascomycota</taxon>
        <taxon>Saccharomycotina</taxon>
        <taxon>Pichiomycetes</taxon>
        <taxon>Debaryomycetaceae</taxon>
        <taxon>Meyerozyma</taxon>
    </lineage>
</organism>
<feature type="region of interest" description="Disordered" evidence="7">
    <location>
        <begin position="361"/>
        <end position="394"/>
    </location>
</feature>
<dbReference type="KEGG" id="pgu:PGUG_03397"/>
<evidence type="ECO:0000256" key="6">
    <source>
        <dbReference type="ARBA" id="ARBA00040155"/>
    </source>
</evidence>
<dbReference type="InterPro" id="IPR014844">
    <property type="entry name" value="PalH"/>
</dbReference>
<dbReference type="FunCoup" id="A5DJE6">
    <property type="interactions" value="42"/>
</dbReference>
<name>A5DJE6_PICGU</name>
<reference evidence="9 10" key="1">
    <citation type="journal article" date="2009" name="Nature">
        <title>Evolution of pathogenicity and sexual reproduction in eight Candida genomes.</title>
        <authorList>
            <person name="Butler G."/>
            <person name="Rasmussen M.D."/>
            <person name="Lin M.F."/>
            <person name="Santos M.A."/>
            <person name="Sakthikumar S."/>
            <person name="Munro C.A."/>
            <person name="Rheinbay E."/>
            <person name="Grabherr M."/>
            <person name="Forche A."/>
            <person name="Reedy J.L."/>
            <person name="Agrafioti I."/>
            <person name="Arnaud M.B."/>
            <person name="Bates S."/>
            <person name="Brown A.J."/>
            <person name="Brunke S."/>
            <person name="Costanzo M.C."/>
            <person name="Fitzpatrick D.A."/>
            <person name="de Groot P.W."/>
            <person name="Harris D."/>
            <person name="Hoyer L.L."/>
            <person name="Hube B."/>
            <person name="Klis F.M."/>
            <person name="Kodira C."/>
            <person name="Lennard N."/>
            <person name="Logue M.E."/>
            <person name="Martin R."/>
            <person name="Neiman A.M."/>
            <person name="Nikolaou E."/>
            <person name="Quail M.A."/>
            <person name="Quinn J."/>
            <person name="Santos M.C."/>
            <person name="Schmitzberger F.F."/>
            <person name="Sherlock G."/>
            <person name="Shah P."/>
            <person name="Silverstein K.A."/>
            <person name="Skrzypek M.S."/>
            <person name="Soll D."/>
            <person name="Staggs R."/>
            <person name="Stansfield I."/>
            <person name="Stumpf M.P."/>
            <person name="Sudbery P.E."/>
            <person name="Srikantha T."/>
            <person name="Zeng Q."/>
            <person name="Berman J."/>
            <person name="Berriman M."/>
            <person name="Heitman J."/>
            <person name="Gow N.A."/>
            <person name="Lorenz M.C."/>
            <person name="Birren B.W."/>
            <person name="Kellis M."/>
            <person name="Cuomo C.A."/>
        </authorList>
    </citation>
    <scope>NUCLEOTIDE SEQUENCE [LARGE SCALE GENOMIC DNA]</scope>
    <source>
        <strain evidence="10">ATCC 6260 / CBS 566 / DSM 6381 / JCM 1539 / NBRC 10279 / NRRL Y-324</strain>
    </source>
</reference>
<proteinExistence type="inferred from homology"/>
<dbReference type="eggNOG" id="ENOG502QWMT">
    <property type="taxonomic scope" value="Eukaryota"/>
</dbReference>
<feature type="transmembrane region" description="Helical" evidence="8">
    <location>
        <begin position="239"/>
        <end position="261"/>
    </location>
</feature>
<feature type="transmembrane region" description="Helical" evidence="8">
    <location>
        <begin position="203"/>
        <end position="227"/>
    </location>
</feature>
<evidence type="ECO:0000313" key="9">
    <source>
        <dbReference type="EMBL" id="EDK39299.2"/>
    </source>
</evidence>
<keyword evidence="4 8" id="KW-0472">Membrane</keyword>
<dbReference type="EMBL" id="CH408158">
    <property type="protein sequence ID" value="EDK39299.2"/>
    <property type="molecule type" value="Genomic_DNA"/>
</dbReference>
<dbReference type="OrthoDB" id="5393256at2759"/>
<keyword evidence="10" id="KW-1185">Reference proteome</keyword>
<protein>
    <recommendedName>
        <fullName evidence="6">pH-response regulator protein palH/RIM21</fullName>
    </recommendedName>
</protein>
<evidence type="ECO:0000256" key="7">
    <source>
        <dbReference type="SAM" id="MobiDB-lite"/>
    </source>
</evidence>
<comment type="subcellular location">
    <subcellularLocation>
        <location evidence="1">Membrane</location>
        <topology evidence="1">Multi-pass membrane protein</topology>
    </subcellularLocation>
</comment>
<dbReference type="RefSeq" id="XP_001484016.2">
    <property type="nucleotide sequence ID" value="XM_001483966.1"/>
</dbReference>
<dbReference type="Proteomes" id="UP000001997">
    <property type="component" value="Unassembled WGS sequence"/>
</dbReference>
<evidence type="ECO:0000256" key="1">
    <source>
        <dbReference type="ARBA" id="ARBA00004141"/>
    </source>
</evidence>
<feature type="transmembrane region" description="Helical" evidence="8">
    <location>
        <begin position="89"/>
        <end position="112"/>
    </location>
</feature>
<evidence type="ECO:0000256" key="8">
    <source>
        <dbReference type="SAM" id="Phobius"/>
    </source>
</evidence>
<sequence length="490" mass="55430">MYWRYNGWSSPSYPGCQPIPLPEGFLVSHRPDVPNQYIKAGIYHPQCYDGVMPVLDTNTNLLVESFVGPLPVIQETWHQFTHSGSRGSFAYSIVPIIYSVSISAVVTWFLTLFVMTNYTVKPSFLLKVSSLLSSVYMLITVVKSVVNLHGQQKRGYLHGAELLKYINNSTTLNVIDLILVILLQINQVQVIMRIFSRQKDKRLTFLIGIIACISFQVIWAITQFHVFDADDEAGDILPAFIYLGRIAMGACYAALISVFIVTKFNDVLLNKHIWLLSGLTIVFIYSPVAFFAADISNMWVNELSDIFSVVTYVICVVIPWEWCNKYNLILKKKEKEGVLGRPFYEDEVYELDRYEIFIDKDSDEDNEDGGTTQSRRSLSMSTSEQSDNPTTAPSNARAALPFVLRAYEASKKNFLSLTDAIIATGLAIPRSVSVSTSSSNPRPETVPLTTIHQEREPEDTNSQFRNGRQRNNVFVYSRKEVVIDFDDPEP</sequence>
<dbReference type="GeneID" id="5126054"/>
<evidence type="ECO:0000256" key="2">
    <source>
        <dbReference type="ARBA" id="ARBA00022692"/>
    </source>
</evidence>
<dbReference type="PANTHER" id="PTHR35779">
    <property type="entry name" value="PH-RESPONSE REGULATOR PROTEIN PALH/RIM21"/>
    <property type="match status" value="1"/>
</dbReference>
<dbReference type="InParanoid" id="A5DJE6"/>
<dbReference type="GO" id="GO:0071467">
    <property type="term" value="P:cellular response to pH"/>
    <property type="evidence" value="ECO:0007669"/>
    <property type="project" value="TreeGrafter"/>
</dbReference>
<dbReference type="STRING" id="294746.A5DJE6"/>